<keyword evidence="2" id="KW-1185">Reference proteome</keyword>
<name>A0A9D4AWP9_9SAUR</name>
<organism evidence="1 2">
    <name type="scientific">Mauremys mutica</name>
    <name type="common">yellowpond turtle</name>
    <dbReference type="NCBI Taxonomy" id="74926"/>
    <lineage>
        <taxon>Eukaryota</taxon>
        <taxon>Metazoa</taxon>
        <taxon>Chordata</taxon>
        <taxon>Craniata</taxon>
        <taxon>Vertebrata</taxon>
        <taxon>Euteleostomi</taxon>
        <taxon>Archelosauria</taxon>
        <taxon>Testudinata</taxon>
        <taxon>Testudines</taxon>
        <taxon>Cryptodira</taxon>
        <taxon>Durocryptodira</taxon>
        <taxon>Testudinoidea</taxon>
        <taxon>Geoemydidae</taxon>
        <taxon>Geoemydinae</taxon>
        <taxon>Mauremys</taxon>
    </lineage>
</organism>
<gene>
    <name evidence="1" type="ORF">KIL84_021815</name>
</gene>
<sequence length="132" mass="14034">MQISFALREALGCVHREPVPTLSSHLPYLSTLYSPAPPSSSAPATQPFSCCVVNRPPPGAGTPPPPDEPLISLLHTASSLLCSLPTPQLLLCSLLMKNLPFADIPSMLPWVYFKAPDADNTALTFSHSVSLA</sequence>
<dbReference type="AlphaFoldDB" id="A0A9D4AWP9"/>
<accession>A0A9D4AWP9</accession>
<evidence type="ECO:0000313" key="1">
    <source>
        <dbReference type="EMBL" id="KAH1179232.1"/>
    </source>
</evidence>
<dbReference type="EMBL" id="JAHDVG010000472">
    <property type="protein sequence ID" value="KAH1179232.1"/>
    <property type="molecule type" value="Genomic_DNA"/>
</dbReference>
<reference evidence="1" key="1">
    <citation type="submission" date="2021-09" db="EMBL/GenBank/DDBJ databases">
        <title>The genome of Mauremys mutica provides insights into the evolution of semi-aquatic lifestyle.</title>
        <authorList>
            <person name="Gong S."/>
            <person name="Gao Y."/>
        </authorList>
    </citation>
    <scope>NUCLEOTIDE SEQUENCE</scope>
    <source>
        <strain evidence="1">MM-2020</strain>
        <tissue evidence="1">Muscle</tissue>
    </source>
</reference>
<protein>
    <submittedName>
        <fullName evidence="1">Uncharacterized protein</fullName>
    </submittedName>
</protein>
<dbReference type="Proteomes" id="UP000827986">
    <property type="component" value="Unassembled WGS sequence"/>
</dbReference>
<comment type="caution">
    <text evidence="1">The sequence shown here is derived from an EMBL/GenBank/DDBJ whole genome shotgun (WGS) entry which is preliminary data.</text>
</comment>
<proteinExistence type="predicted"/>
<evidence type="ECO:0000313" key="2">
    <source>
        <dbReference type="Proteomes" id="UP000827986"/>
    </source>
</evidence>